<evidence type="ECO:0000313" key="1">
    <source>
        <dbReference type="EMBL" id="STO98470.1"/>
    </source>
</evidence>
<dbReference type="STRING" id="673.AL542_03310"/>
<name>A0A377J7Q3_GRIHO</name>
<organism evidence="1 2">
    <name type="scientific">Grimontia hollisae</name>
    <name type="common">Vibrio hollisae</name>
    <dbReference type="NCBI Taxonomy" id="673"/>
    <lineage>
        <taxon>Bacteria</taxon>
        <taxon>Pseudomonadati</taxon>
        <taxon>Pseudomonadota</taxon>
        <taxon>Gammaproteobacteria</taxon>
        <taxon>Vibrionales</taxon>
        <taxon>Vibrionaceae</taxon>
        <taxon>Grimontia</taxon>
    </lineage>
</organism>
<accession>A0A377J7Q3</accession>
<sequence>MTDLTQYLLSHTDETADFTTTSRYAEAPLKVMTDNKGTERVFVARRFIPQPADENTVPLLLVREGDRLDLLGAAYYADPAQWWRIADANLASFPGDLVATPGHRIALSSGEGEA</sequence>
<dbReference type="Proteomes" id="UP000254512">
    <property type="component" value="Unassembled WGS sequence"/>
</dbReference>
<dbReference type="RefSeq" id="WP_114995367.1">
    <property type="nucleotide sequence ID" value="NZ_CABMOB010000001.1"/>
</dbReference>
<proteinExistence type="predicted"/>
<protein>
    <recommendedName>
        <fullName evidence="3">LysM domain-containing protein</fullName>
    </recommendedName>
</protein>
<evidence type="ECO:0000313" key="2">
    <source>
        <dbReference type="Proteomes" id="UP000254512"/>
    </source>
</evidence>
<dbReference type="AlphaFoldDB" id="A0A377J7Q3"/>
<reference evidence="1 2" key="1">
    <citation type="submission" date="2018-06" db="EMBL/GenBank/DDBJ databases">
        <authorList>
            <consortium name="Pathogen Informatics"/>
            <person name="Doyle S."/>
        </authorList>
    </citation>
    <scope>NUCLEOTIDE SEQUENCE [LARGE SCALE GENOMIC DNA]</scope>
    <source>
        <strain evidence="1 2">NCTC11645</strain>
    </source>
</reference>
<gene>
    <name evidence="1" type="ORF">NCTC11645_03455</name>
</gene>
<evidence type="ECO:0008006" key="3">
    <source>
        <dbReference type="Google" id="ProtNLM"/>
    </source>
</evidence>
<dbReference type="EMBL" id="UGHD01000003">
    <property type="protein sequence ID" value="STO98470.1"/>
    <property type="molecule type" value="Genomic_DNA"/>
</dbReference>